<dbReference type="InterPro" id="IPR039797">
    <property type="entry name" value="Pecanex"/>
</dbReference>
<dbReference type="OrthoDB" id="313580at2759"/>
<dbReference type="InterPro" id="IPR007735">
    <property type="entry name" value="Pecanex_C"/>
</dbReference>
<reference evidence="8 9" key="1">
    <citation type="submission" date="2020-04" db="EMBL/GenBank/DDBJ databases">
        <title>Perkinsus olseni comparative genomics.</title>
        <authorList>
            <person name="Bogema D.R."/>
        </authorList>
    </citation>
    <scope>NUCLEOTIDE SEQUENCE [LARGE SCALE GENOMIC DNA]</scope>
    <source>
        <strain evidence="8">ATCC PRA-179</strain>
    </source>
</reference>
<dbReference type="EMBL" id="JABAHT010000093">
    <property type="protein sequence ID" value="KAF4665463.1"/>
    <property type="molecule type" value="Genomic_DNA"/>
</dbReference>
<dbReference type="GO" id="GO:0016020">
    <property type="term" value="C:membrane"/>
    <property type="evidence" value="ECO:0007669"/>
    <property type="project" value="UniProtKB-SubCell"/>
</dbReference>
<name>A0A7J6M1L8_PEROL</name>
<gene>
    <name evidence="8" type="primary">PCNXL4</name>
    <name evidence="8" type="ORF">FOZ61_010875</name>
</gene>
<keyword evidence="5 6" id="KW-0472">Membrane</keyword>
<evidence type="ECO:0000313" key="8">
    <source>
        <dbReference type="EMBL" id="KAF4665463.1"/>
    </source>
</evidence>
<evidence type="ECO:0000256" key="3">
    <source>
        <dbReference type="ARBA" id="ARBA00022692"/>
    </source>
</evidence>
<evidence type="ECO:0000256" key="5">
    <source>
        <dbReference type="ARBA" id="ARBA00023136"/>
    </source>
</evidence>
<feature type="transmembrane region" description="Helical" evidence="6">
    <location>
        <begin position="293"/>
        <end position="310"/>
    </location>
</feature>
<proteinExistence type="inferred from homology"/>
<evidence type="ECO:0000256" key="6">
    <source>
        <dbReference type="SAM" id="Phobius"/>
    </source>
</evidence>
<evidence type="ECO:0000256" key="4">
    <source>
        <dbReference type="ARBA" id="ARBA00022989"/>
    </source>
</evidence>
<feature type="transmembrane region" description="Helical" evidence="6">
    <location>
        <begin position="41"/>
        <end position="63"/>
    </location>
</feature>
<feature type="transmembrane region" description="Helical" evidence="6">
    <location>
        <begin position="263"/>
        <end position="286"/>
    </location>
</feature>
<feature type="transmembrane region" description="Helical" evidence="6">
    <location>
        <begin position="75"/>
        <end position="97"/>
    </location>
</feature>
<dbReference type="Proteomes" id="UP000570595">
    <property type="component" value="Unassembled WGS sequence"/>
</dbReference>
<protein>
    <submittedName>
        <fullName evidence="8">Pecanex-like 4</fullName>
    </submittedName>
</protein>
<keyword evidence="3 6" id="KW-0812">Transmembrane</keyword>
<evidence type="ECO:0000256" key="2">
    <source>
        <dbReference type="ARBA" id="ARBA00010170"/>
    </source>
</evidence>
<comment type="similarity">
    <text evidence="2">Belongs to the pecanex family.</text>
</comment>
<evidence type="ECO:0000313" key="9">
    <source>
        <dbReference type="Proteomes" id="UP000570595"/>
    </source>
</evidence>
<dbReference type="PANTHER" id="PTHR12372">
    <property type="entry name" value="PECANEX"/>
    <property type="match status" value="1"/>
</dbReference>
<dbReference type="AlphaFoldDB" id="A0A7J6M1L8"/>
<comment type="caution">
    <text evidence="8">The sequence shown here is derived from an EMBL/GenBank/DDBJ whole genome shotgun (WGS) entry which is preliminary data.</text>
</comment>
<feature type="transmembrane region" description="Helical" evidence="6">
    <location>
        <begin position="207"/>
        <end position="224"/>
    </location>
</feature>
<comment type="subcellular location">
    <subcellularLocation>
        <location evidence="1">Membrane</location>
        <topology evidence="1">Multi-pass membrane protein</topology>
    </subcellularLocation>
</comment>
<feature type="domain" description="Pecanex C-terminal" evidence="7">
    <location>
        <begin position="858"/>
        <end position="980"/>
    </location>
</feature>
<evidence type="ECO:0000259" key="7">
    <source>
        <dbReference type="Pfam" id="PF05041"/>
    </source>
</evidence>
<feature type="transmembrane region" description="Helical" evidence="6">
    <location>
        <begin position="142"/>
        <end position="159"/>
    </location>
</feature>
<keyword evidence="4 6" id="KW-1133">Transmembrane helix</keyword>
<organism evidence="8 9">
    <name type="scientific">Perkinsus olseni</name>
    <name type="common">Perkinsus atlanticus</name>
    <dbReference type="NCBI Taxonomy" id="32597"/>
    <lineage>
        <taxon>Eukaryota</taxon>
        <taxon>Sar</taxon>
        <taxon>Alveolata</taxon>
        <taxon>Perkinsozoa</taxon>
        <taxon>Perkinsea</taxon>
        <taxon>Perkinsida</taxon>
        <taxon>Perkinsidae</taxon>
        <taxon>Perkinsus</taxon>
    </lineage>
</organism>
<sequence length="982" mass="107074">MSSNEAYAGHLLDDGRGLFVLRRFVWSTVLGGLRPPPCGRWWALASAIQLVVCLVPLGGLLVARGLASGAGEWELAAIFGVWGVVSTLLSIAVGKIARSRKVPSSIPGSQIFWNDYDTNEEVNTLSAAVRWGLGVASSKPSLFVRPLVAGINFGLLVWASSRGYAYFLLSAIAVATVGGFSLITGLAPFELAPMVSHTVLDPTLSRSLTLLPLLIAGCAAIKASHEGVATAIYLVVAVCPLLWAVGLLPRFEDACLWLVEFVSYHFCGTTNPVPIVPLTIVAVLALALPETHLLLYSIIGVLVGLIPPFLPCQLRAVVRQVVVCSAGVGLGFALRQVENSSPTRWWIALSLGLAECVILQFKVASRFLVAAFARLSLLVSLVYLLAYHEAVSEWYVTWLSVRHFTSATAGMRRFPLGLPVTVVAAFHLVWYDDEDPEALPQAAVLLMAADFVVQKTFSVTKGFHFGLALMYYSFRAPKQRHRGREVFAGLSTVLLPLSCFFSNDNTPLPLFTAPLFVFRQWLPTSSSFYRGGDKMMTTGLQGSLCRALMVHGGLVEATRRLFRDPGNDLLLFRAPEESLLFVGRVLKRWYGGCIIEFRFSELADQTSCHQTEARAVDAAFAGERRVWAMRPIDSKVAVGHYEYSRLSLAGVITSEECLRAIWKRFGMVLLVMVKRLEDTLEVEVEDILHEYETAVGYFPHQLADCLGILTTPPVDRRVCDRPTGVRGAFEPTEVSERSVGEDDDVDALLQDVLLYATKSTSDVAEGAESAEGPDWAPLRRGKAGRTWLRLFSQKASLVDRFGADPALGGPGLIARAWKESGDTLAGGLSSEAFRRGCALGLETFVTTGQDDISIESAIEVVDDCTTNSRFIGDVSGAGWEEAMAKKAPSLFSLVIEPSGSIGGVIRLTWREATRSNVNVARLNTVSFDAIASASELDLKYFASNDEERYSIQQHEEMLRNLTVQLTEYPVCVSGPLHVSYDV</sequence>
<feature type="transmembrane region" description="Helical" evidence="6">
    <location>
        <begin position="166"/>
        <end position="187"/>
    </location>
</feature>
<evidence type="ECO:0000256" key="1">
    <source>
        <dbReference type="ARBA" id="ARBA00004141"/>
    </source>
</evidence>
<dbReference type="PANTHER" id="PTHR12372:SF6">
    <property type="entry name" value="PECANEX-LIKE PROTEIN 4"/>
    <property type="match status" value="1"/>
</dbReference>
<dbReference type="Pfam" id="PF05041">
    <property type="entry name" value="Pecanex_C"/>
    <property type="match status" value="1"/>
</dbReference>
<accession>A0A7J6M1L8</accession>
<feature type="transmembrane region" description="Helical" evidence="6">
    <location>
        <begin position="231"/>
        <end position="251"/>
    </location>
</feature>